<proteinExistence type="predicted"/>
<gene>
    <name evidence="1" type="ORF">L6452_43696</name>
</gene>
<keyword evidence="2" id="KW-1185">Reference proteome</keyword>
<sequence>MASMAFIDEHNEIAMLQKPKQAAGFHQIVDFLKASHIAYALTVSPSIYIEHQRQFWAHATIVTEDGVQMIKTTVCGNPLTITEEVIRISLRLDDASGITSLSNDELFSTLTRMGYGGPLGVFKFSKAKFSPQWRFFVHTLMHCISKKTTGWSEFSSPIAYALVCLATARNYNFSKMIFNDLVSNMGNKKSFFMYPRFVQEVITNELTDIPQPVGVYVPKPPKGKVFSNMRRSAGDSEGVDTPIVLYNDGGKEGSFPSCTITPKPLSPLKENSPLENIHRETTGVSPSPKEVLSEEEEEHMGDEAATTPASTEEESGNINKTSPVATLNEQSFEGPWCQETTGVDSASARQKTSTNKRSNDPSIGGNTPGEGEDRYNYEELMETMGNINQDVLKQGKEIEEMKLVILSQQVQITKLKKMVTRLLQKKRRKQFVLKRRTSAQDDFNKGENSEAEGEKESISEMGFDGKGEKAAETEAQEVETDNVQAATGLSVEELEIAETLVKAKNDTPKATQKAKGVVINEGGLEKKTQERSEAGLKDTKGKAKIIEPEQPAKKKNQIELDEEVAKQLQAEMEKEEQLQTETDRELARIMAKKLNAEYQKSMKTAAQAKQVQVKRMPFKKQKRQPSKTFLANQERRKMINFLKGEIGVKGEMFTHMAYSQVEELYRKEMTKLQGGSSQREEAERRMKERHDLNIQQSFPEETTPSKEEAEEKKEEPGSVGVEAKAGKRVKTISSKRQSKRPRVEETAGTTTEHSEVPIAESVQLPEQSSEPTDENMDTYMTIVEPLKADPISMQAPEIIFWDILRDNGKNLFRIKRADGSFEAYSTWGKVIRSCSRADIEELHKVGMKLYEHVLKGTEENLLKVTLEYLCMMFDPEIVHHRIKDHKHEFIFKKIDKWILFENCGVYMITIDNCYHEYYLVDKIYEHSKEKLEGMLKATLVCTKDSEMAKIVVRRTVNQSLGLDPNLGN</sequence>
<dbReference type="EMBL" id="CM042064">
    <property type="protein sequence ID" value="KAI3665078.1"/>
    <property type="molecule type" value="Genomic_DNA"/>
</dbReference>
<evidence type="ECO:0000313" key="2">
    <source>
        <dbReference type="Proteomes" id="UP001055879"/>
    </source>
</evidence>
<protein>
    <submittedName>
        <fullName evidence="1">Uncharacterized protein</fullName>
    </submittedName>
</protein>
<dbReference type="Proteomes" id="UP001055879">
    <property type="component" value="Linkage Group LG18"/>
</dbReference>
<reference evidence="2" key="1">
    <citation type="journal article" date="2022" name="Mol. Ecol. Resour.">
        <title>The genomes of chicory, endive, great burdock and yacon provide insights into Asteraceae palaeo-polyploidization history and plant inulin production.</title>
        <authorList>
            <person name="Fan W."/>
            <person name="Wang S."/>
            <person name="Wang H."/>
            <person name="Wang A."/>
            <person name="Jiang F."/>
            <person name="Liu H."/>
            <person name="Zhao H."/>
            <person name="Xu D."/>
            <person name="Zhang Y."/>
        </authorList>
    </citation>
    <scope>NUCLEOTIDE SEQUENCE [LARGE SCALE GENOMIC DNA]</scope>
    <source>
        <strain evidence="2">cv. Niubang</strain>
    </source>
</reference>
<organism evidence="1 2">
    <name type="scientific">Arctium lappa</name>
    <name type="common">Greater burdock</name>
    <name type="synonym">Lappa major</name>
    <dbReference type="NCBI Taxonomy" id="4217"/>
    <lineage>
        <taxon>Eukaryota</taxon>
        <taxon>Viridiplantae</taxon>
        <taxon>Streptophyta</taxon>
        <taxon>Embryophyta</taxon>
        <taxon>Tracheophyta</taxon>
        <taxon>Spermatophyta</taxon>
        <taxon>Magnoliopsida</taxon>
        <taxon>eudicotyledons</taxon>
        <taxon>Gunneridae</taxon>
        <taxon>Pentapetalae</taxon>
        <taxon>asterids</taxon>
        <taxon>campanulids</taxon>
        <taxon>Asterales</taxon>
        <taxon>Asteraceae</taxon>
        <taxon>Carduoideae</taxon>
        <taxon>Cardueae</taxon>
        <taxon>Arctiinae</taxon>
        <taxon>Arctium</taxon>
    </lineage>
</organism>
<comment type="caution">
    <text evidence="1">The sequence shown here is derived from an EMBL/GenBank/DDBJ whole genome shotgun (WGS) entry which is preliminary data.</text>
</comment>
<name>A0ACB8XEC3_ARCLA</name>
<reference evidence="1 2" key="2">
    <citation type="journal article" date="2022" name="Mol. Ecol. Resour.">
        <title>The genomes of chicory, endive, great burdock and yacon provide insights into Asteraceae paleo-polyploidization history and plant inulin production.</title>
        <authorList>
            <person name="Fan W."/>
            <person name="Wang S."/>
            <person name="Wang H."/>
            <person name="Wang A."/>
            <person name="Jiang F."/>
            <person name="Liu H."/>
            <person name="Zhao H."/>
            <person name="Xu D."/>
            <person name="Zhang Y."/>
        </authorList>
    </citation>
    <scope>NUCLEOTIDE SEQUENCE [LARGE SCALE GENOMIC DNA]</scope>
    <source>
        <strain evidence="2">cv. Niubang</strain>
    </source>
</reference>
<accession>A0ACB8XEC3</accession>
<evidence type="ECO:0000313" key="1">
    <source>
        <dbReference type="EMBL" id="KAI3665078.1"/>
    </source>
</evidence>